<evidence type="ECO:0000256" key="1">
    <source>
        <dbReference type="ARBA" id="ARBA00001946"/>
    </source>
</evidence>
<dbReference type="InterPro" id="IPR020476">
    <property type="entry name" value="Nudix_hydrolase"/>
</dbReference>
<keyword evidence="7" id="KW-1185">Reference proteome</keyword>
<dbReference type="PANTHER" id="PTHR43046:SF16">
    <property type="entry name" value="ADP-RIBOSE PYROPHOSPHATASE YJHB-RELATED"/>
    <property type="match status" value="1"/>
</dbReference>
<reference evidence="6 7" key="1">
    <citation type="journal article" date="2019" name="Int. J. Syst. Evol. Microbiol.">
        <title>The Global Catalogue of Microorganisms (GCM) 10K type strain sequencing project: providing services to taxonomists for standard genome sequencing and annotation.</title>
        <authorList>
            <consortium name="The Broad Institute Genomics Platform"/>
            <consortium name="The Broad Institute Genome Sequencing Center for Infectious Disease"/>
            <person name="Wu L."/>
            <person name="Ma J."/>
        </authorList>
    </citation>
    <scope>NUCLEOTIDE SEQUENCE [LARGE SCALE GENOMIC DNA]</scope>
    <source>
        <strain evidence="6 7">JCM 11136</strain>
    </source>
</reference>
<dbReference type="InterPro" id="IPR000086">
    <property type="entry name" value="NUDIX_hydrolase_dom"/>
</dbReference>
<evidence type="ECO:0000259" key="5">
    <source>
        <dbReference type="PROSITE" id="PS51462"/>
    </source>
</evidence>
<feature type="domain" description="Nudix hydrolase" evidence="5">
    <location>
        <begin position="11"/>
        <end position="141"/>
    </location>
</feature>
<dbReference type="PANTHER" id="PTHR43046">
    <property type="entry name" value="GDP-MANNOSE MANNOSYL HYDROLASE"/>
    <property type="match status" value="1"/>
</dbReference>
<accession>A0ABN1NMZ0</accession>
<name>A0ABN1NMZ0_9ACTN</name>
<proteinExistence type="inferred from homology"/>
<evidence type="ECO:0000256" key="3">
    <source>
        <dbReference type="ARBA" id="ARBA00022801"/>
    </source>
</evidence>
<protein>
    <submittedName>
        <fullName evidence="6">NUDIX domain-containing protein</fullName>
    </submittedName>
</protein>
<keyword evidence="3 4" id="KW-0378">Hydrolase</keyword>
<comment type="cofactor">
    <cofactor evidence="1">
        <name>Mg(2+)</name>
        <dbReference type="ChEBI" id="CHEBI:18420"/>
    </cofactor>
</comment>
<gene>
    <name evidence="6" type="ORF">GCM10009560_03450</name>
</gene>
<dbReference type="PROSITE" id="PS51462">
    <property type="entry name" value="NUDIX"/>
    <property type="match status" value="1"/>
</dbReference>
<evidence type="ECO:0000313" key="7">
    <source>
        <dbReference type="Proteomes" id="UP001501578"/>
    </source>
</evidence>
<evidence type="ECO:0000256" key="2">
    <source>
        <dbReference type="ARBA" id="ARBA00005582"/>
    </source>
</evidence>
<sequence length="150" mass="16454">MRAMGRPGFDHVGVGVGVVIFGEAGRVFLALRGRAARNEPDTWEFPGGEVELGEGLEDAARREIREEYGMEVELTGTLGAFDHFLPGGEHWVSITYRGRHTGGEPEIREPGKCAAVGWFEPADLPERLSEITRKNLAALIRLSGNPQIRT</sequence>
<comment type="similarity">
    <text evidence="2 4">Belongs to the Nudix hydrolase family.</text>
</comment>
<evidence type="ECO:0000313" key="6">
    <source>
        <dbReference type="EMBL" id="GAA0912568.1"/>
    </source>
</evidence>
<organism evidence="6 7">
    <name type="scientific">Nonomuraea longicatena</name>
    <dbReference type="NCBI Taxonomy" id="83682"/>
    <lineage>
        <taxon>Bacteria</taxon>
        <taxon>Bacillati</taxon>
        <taxon>Actinomycetota</taxon>
        <taxon>Actinomycetes</taxon>
        <taxon>Streptosporangiales</taxon>
        <taxon>Streptosporangiaceae</taxon>
        <taxon>Nonomuraea</taxon>
    </lineage>
</organism>
<dbReference type="Proteomes" id="UP001501578">
    <property type="component" value="Unassembled WGS sequence"/>
</dbReference>
<dbReference type="EMBL" id="BAAAHQ010000001">
    <property type="protein sequence ID" value="GAA0912568.1"/>
    <property type="molecule type" value="Genomic_DNA"/>
</dbReference>
<dbReference type="PRINTS" id="PR00502">
    <property type="entry name" value="NUDIXFAMILY"/>
</dbReference>
<dbReference type="InterPro" id="IPR015797">
    <property type="entry name" value="NUDIX_hydrolase-like_dom_sf"/>
</dbReference>
<dbReference type="Gene3D" id="3.90.79.10">
    <property type="entry name" value="Nucleoside Triphosphate Pyrophosphohydrolase"/>
    <property type="match status" value="1"/>
</dbReference>
<comment type="caution">
    <text evidence="6">The sequence shown here is derived from an EMBL/GenBank/DDBJ whole genome shotgun (WGS) entry which is preliminary data.</text>
</comment>
<dbReference type="PROSITE" id="PS00893">
    <property type="entry name" value="NUDIX_BOX"/>
    <property type="match status" value="1"/>
</dbReference>
<evidence type="ECO:0000256" key="4">
    <source>
        <dbReference type="RuleBase" id="RU003476"/>
    </source>
</evidence>
<dbReference type="InterPro" id="IPR020084">
    <property type="entry name" value="NUDIX_hydrolase_CS"/>
</dbReference>
<dbReference type="SUPFAM" id="SSF55811">
    <property type="entry name" value="Nudix"/>
    <property type="match status" value="1"/>
</dbReference>
<dbReference type="Pfam" id="PF00293">
    <property type="entry name" value="NUDIX"/>
    <property type="match status" value="1"/>
</dbReference>